<accession>A0AA37RV63</accession>
<evidence type="ECO:0000259" key="1">
    <source>
        <dbReference type="Pfam" id="PF00535"/>
    </source>
</evidence>
<gene>
    <name evidence="2" type="primary">exoM</name>
    <name evidence="2" type="ORF">GCM10007895_13270</name>
</gene>
<dbReference type="Pfam" id="PF00535">
    <property type="entry name" value="Glycos_transf_2"/>
    <property type="match status" value="1"/>
</dbReference>
<keyword evidence="2" id="KW-0808">Transferase</keyword>
<dbReference type="PANTHER" id="PTHR43685">
    <property type="entry name" value="GLYCOSYLTRANSFERASE"/>
    <property type="match status" value="1"/>
</dbReference>
<dbReference type="InterPro" id="IPR050834">
    <property type="entry name" value="Glycosyltransf_2"/>
</dbReference>
<evidence type="ECO:0000313" key="3">
    <source>
        <dbReference type="Proteomes" id="UP001161422"/>
    </source>
</evidence>
<dbReference type="PANTHER" id="PTHR43685:SF2">
    <property type="entry name" value="GLYCOSYLTRANSFERASE 2-LIKE DOMAIN-CONTAINING PROTEIN"/>
    <property type="match status" value="1"/>
</dbReference>
<reference evidence="2" key="1">
    <citation type="journal article" date="2014" name="Int. J. Syst. Evol. Microbiol.">
        <title>Complete genome sequence of Corynebacterium casei LMG S-19264T (=DSM 44701T), isolated from a smear-ripened cheese.</title>
        <authorList>
            <consortium name="US DOE Joint Genome Institute (JGI-PGF)"/>
            <person name="Walter F."/>
            <person name="Albersmeier A."/>
            <person name="Kalinowski J."/>
            <person name="Ruckert C."/>
        </authorList>
    </citation>
    <scope>NUCLEOTIDE SEQUENCE</scope>
    <source>
        <strain evidence="2">NBRC 101628</strain>
    </source>
</reference>
<proteinExistence type="predicted"/>
<dbReference type="Gene3D" id="3.90.550.10">
    <property type="entry name" value="Spore Coat Polysaccharide Biosynthesis Protein SpsA, Chain A"/>
    <property type="match status" value="1"/>
</dbReference>
<dbReference type="CDD" id="cd00761">
    <property type="entry name" value="Glyco_tranf_GTA_type"/>
    <property type="match status" value="1"/>
</dbReference>
<dbReference type="InterPro" id="IPR029044">
    <property type="entry name" value="Nucleotide-diphossugar_trans"/>
</dbReference>
<dbReference type="SUPFAM" id="SSF53448">
    <property type="entry name" value="Nucleotide-diphospho-sugar transferases"/>
    <property type="match status" value="1"/>
</dbReference>
<dbReference type="InterPro" id="IPR001173">
    <property type="entry name" value="Glyco_trans_2-like"/>
</dbReference>
<dbReference type="Proteomes" id="UP001161422">
    <property type="component" value="Unassembled WGS sequence"/>
</dbReference>
<dbReference type="RefSeq" id="WP_095506973.1">
    <property type="nucleotide sequence ID" value="NZ_BSNC01000004.1"/>
</dbReference>
<sequence length="304" mass="34561">MSTLISLCLCTFKRNSVIDTLQSLSQLTLPKGVEVEIVVVDNCENGSGRERVNRFAETCRWPLTYHVEPRKNICHARNACIRYARGEWLTFVDDDEVAQSDWLAHLYETAITYEASVVMGAVKAHYPDSCPEWIVQGDYFNRAMPKRGTQIDVGATNNVLIRVSDLPAGDRSFDPSFGITGGGDTELFNRMYRLGKKIVTCPEAIVEEVVEDKRLTRQYLLRRSVRIGEVYGRIFFPQKWSLSGVYQLCKASLALAVATAAVPVLKLINEQRSFQYQMKQRASLGKVRYFFNVPQIEIYGKHKE</sequence>
<evidence type="ECO:0000313" key="2">
    <source>
        <dbReference type="EMBL" id="GLP96021.1"/>
    </source>
</evidence>
<keyword evidence="3" id="KW-1185">Reference proteome</keyword>
<reference evidence="2" key="2">
    <citation type="submission" date="2023-01" db="EMBL/GenBank/DDBJ databases">
        <title>Draft genome sequence of Paraferrimonas sedimenticola strain NBRC 101628.</title>
        <authorList>
            <person name="Sun Q."/>
            <person name="Mori K."/>
        </authorList>
    </citation>
    <scope>NUCLEOTIDE SEQUENCE</scope>
    <source>
        <strain evidence="2">NBRC 101628</strain>
    </source>
</reference>
<organism evidence="2 3">
    <name type="scientific">Paraferrimonas sedimenticola</name>
    <dbReference type="NCBI Taxonomy" id="375674"/>
    <lineage>
        <taxon>Bacteria</taxon>
        <taxon>Pseudomonadati</taxon>
        <taxon>Pseudomonadota</taxon>
        <taxon>Gammaproteobacteria</taxon>
        <taxon>Alteromonadales</taxon>
        <taxon>Ferrimonadaceae</taxon>
        <taxon>Paraferrimonas</taxon>
    </lineage>
</organism>
<name>A0AA37RV63_9GAMM</name>
<dbReference type="GO" id="GO:0016740">
    <property type="term" value="F:transferase activity"/>
    <property type="evidence" value="ECO:0007669"/>
    <property type="project" value="UniProtKB-KW"/>
</dbReference>
<dbReference type="EMBL" id="BSNC01000004">
    <property type="protein sequence ID" value="GLP96021.1"/>
    <property type="molecule type" value="Genomic_DNA"/>
</dbReference>
<comment type="caution">
    <text evidence="2">The sequence shown here is derived from an EMBL/GenBank/DDBJ whole genome shotgun (WGS) entry which is preliminary data.</text>
</comment>
<dbReference type="AlphaFoldDB" id="A0AA37RV63"/>
<feature type="domain" description="Glycosyltransferase 2-like" evidence="1">
    <location>
        <begin position="6"/>
        <end position="158"/>
    </location>
</feature>
<protein>
    <submittedName>
        <fullName evidence="2">Glycosyl transferase family A</fullName>
    </submittedName>
</protein>